<evidence type="ECO:0000256" key="1">
    <source>
        <dbReference type="PROSITE-ProRule" id="PRU00169"/>
    </source>
</evidence>
<dbReference type="GO" id="GO:0003677">
    <property type="term" value="F:DNA binding"/>
    <property type="evidence" value="ECO:0007669"/>
    <property type="project" value="UniProtKB-KW"/>
</dbReference>
<reference evidence="4 5" key="1">
    <citation type="submission" date="2018-10" db="EMBL/GenBank/DDBJ databases">
        <title>Phylogenomics of Brevibacillus.</title>
        <authorList>
            <person name="Dunlap C."/>
        </authorList>
    </citation>
    <scope>NUCLEOTIDE SEQUENCE [LARGE SCALE GENOMIC DNA]</scope>
    <source>
        <strain evidence="4 5">NRRL NRS 1219</strain>
    </source>
</reference>
<keyword evidence="4" id="KW-0238">DNA-binding</keyword>
<evidence type="ECO:0000313" key="4">
    <source>
        <dbReference type="EMBL" id="RNB54957.1"/>
    </source>
</evidence>
<name>A0A3M8AWA0_9BACL</name>
<evidence type="ECO:0000313" key="3">
    <source>
        <dbReference type="EMBL" id="GED25826.1"/>
    </source>
</evidence>
<evidence type="ECO:0000313" key="5">
    <source>
        <dbReference type="Proteomes" id="UP000276178"/>
    </source>
</evidence>
<dbReference type="OrthoDB" id="9790669at2"/>
<dbReference type="AlphaFoldDB" id="A0A3M8AWA0"/>
<dbReference type="SUPFAM" id="SSF52172">
    <property type="entry name" value="CheY-like"/>
    <property type="match status" value="1"/>
</dbReference>
<evidence type="ECO:0000259" key="2">
    <source>
        <dbReference type="PROSITE" id="PS50110"/>
    </source>
</evidence>
<sequence>MTTRILIIEDETTIAQLERDYFELNGFQVDLCHNGNEGLQLALRDGSAAGLANPGPS</sequence>
<dbReference type="GO" id="GO:0000160">
    <property type="term" value="P:phosphorelay signal transduction system"/>
    <property type="evidence" value="ECO:0007669"/>
    <property type="project" value="InterPro"/>
</dbReference>
<dbReference type="Proteomes" id="UP000317180">
    <property type="component" value="Unassembled WGS sequence"/>
</dbReference>
<dbReference type="EMBL" id="RHHN01000037">
    <property type="protein sequence ID" value="RNB54957.1"/>
    <property type="molecule type" value="Genomic_DNA"/>
</dbReference>
<dbReference type="InterPro" id="IPR001789">
    <property type="entry name" value="Sig_transdc_resp-reg_receiver"/>
</dbReference>
<dbReference type="PROSITE" id="PS50110">
    <property type="entry name" value="RESPONSE_REGULATORY"/>
    <property type="match status" value="1"/>
</dbReference>
<dbReference type="Gene3D" id="3.40.50.2300">
    <property type="match status" value="1"/>
</dbReference>
<gene>
    <name evidence="3" type="ORF">BAG01nite_19280</name>
    <name evidence="4" type="ORF">EB820_12805</name>
</gene>
<dbReference type="Proteomes" id="UP000276178">
    <property type="component" value="Unassembled WGS sequence"/>
</dbReference>
<comment type="caution">
    <text evidence="4">The sequence shown here is derived from an EMBL/GenBank/DDBJ whole genome shotgun (WGS) entry which is preliminary data.</text>
</comment>
<dbReference type="InterPro" id="IPR011006">
    <property type="entry name" value="CheY-like_superfamily"/>
</dbReference>
<accession>A0A3M8AWA0</accession>
<evidence type="ECO:0000313" key="6">
    <source>
        <dbReference type="Proteomes" id="UP000317180"/>
    </source>
</evidence>
<reference evidence="3 6" key="2">
    <citation type="submission" date="2019-06" db="EMBL/GenBank/DDBJ databases">
        <title>Whole genome shotgun sequence of Brevibacillus agri NBRC 15538.</title>
        <authorList>
            <person name="Hosoyama A."/>
            <person name="Uohara A."/>
            <person name="Ohji S."/>
            <person name="Ichikawa N."/>
        </authorList>
    </citation>
    <scope>NUCLEOTIDE SEQUENCE [LARGE SCALE GENOMIC DNA]</scope>
    <source>
        <strain evidence="3 6">NBRC 15538</strain>
    </source>
</reference>
<comment type="caution">
    <text evidence="1">Lacks conserved residue(s) required for the propagation of feature annotation.</text>
</comment>
<proteinExistence type="predicted"/>
<keyword evidence="6" id="KW-1185">Reference proteome</keyword>
<organism evidence="4 5">
    <name type="scientific">Brevibacillus agri</name>
    <dbReference type="NCBI Taxonomy" id="51101"/>
    <lineage>
        <taxon>Bacteria</taxon>
        <taxon>Bacillati</taxon>
        <taxon>Bacillota</taxon>
        <taxon>Bacilli</taxon>
        <taxon>Bacillales</taxon>
        <taxon>Paenibacillaceae</taxon>
        <taxon>Brevibacillus</taxon>
    </lineage>
</organism>
<feature type="domain" description="Response regulatory" evidence="2">
    <location>
        <begin position="4"/>
        <end position="57"/>
    </location>
</feature>
<dbReference type="EMBL" id="BJOD01000016">
    <property type="protein sequence ID" value="GED25826.1"/>
    <property type="molecule type" value="Genomic_DNA"/>
</dbReference>
<protein>
    <submittedName>
        <fullName evidence="4">DNA-binding response regulator</fullName>
    </submittedName>
</protein>